<proteinExistence type="predicted"/>
<evidence type="ECO:0000313" key="1">
    <source>
        <dbReference type="EMBL" id="KAL3125789.1"/>
    </source>
</evidence>
<organism evidence="1 2">
    <name type="scientific">Heterodera trifolii</name>
    <dbReference type="NCBI Taxonomy" id="157864"/>
    <lineage>
        <taxon>Eukaryota</taxon>
        <taxon>Metazoa</taxon>
        <taxon>Ecdysozoa</taxon>
        <taxon>Nematoda</taxon>
        <taxon>Chromadorea</taxon>
        <taxon>Rhabditida</taxon>
        <taxon>Tylenchina</taxon>
        <taxon>Tylenchomorpha</taxon>
        <taxon>Tylenchoidea</taxon>
        <taxon>Heteroderidae</taxon>
        <taxon>Heteroderinae</taxon>
        <taxon>Heterodera</taxon>
    </lineage>
</organism>
<dbReference type="InterPro" id="IPR027417">
    <property type="entry name" value="P-loop_NTPase"/>
</dbReference>
<protein>
    <recommendedName>
        <fullName evidence="3">ATPase AAA-type core domain-containing protein</fullName>
    </recommendedName>
</protein>
<dbReference type="AlphaFoldDB" id="A0ABD2ME42"/>
<name>A0ABD2ME42_9BILA</name>
<reference evidence="1 2" key="1">
    <citation type="submission" date="2024-10" db="EMBL/GenBank/DDBJ databases">
        <authorList>
            <person name="Kim D."/>
        </authorList>
    </citation>
    <scope>NUCLEOTIDE SEQUENCE [LARGE SCALE GENOMIC DNA]</scope>
    <source>
        <strain evidence="1">BH-2024</strain>
    </source>
</reference>
<accession>A0ABD2ME42</accession>
<gene>
    <name evidence="1" type="ORF">niasHT_009155</name>
</gene>
<dbReference type="SUPFAM" id="SSF52540">
    <property type="entry name" value="P-loop containing nucleoside triphosphate hydrolases"/>
    <property type="match status" value="1"/>
</dbReference>
<dbReference type="Gene3D" id="3.40.50.300">
    <property type="entry name" value="P-loop containing nucleotide triphosphate hydrolases"/>
    <property type="match status" value="1"/>
</dbReference>
<comment type="caution">
    <text evidence="1">The sequence shown here is derived from an EMBL/GenBank/DDBJ whole genome shotgun (WGS) entry which is preliminary data.</text>
</comment>
<keyword evidence="2" id="KW-1185">Reference proteome</keyword>
<dbReference type="EMBL" id="JBICBT010000021">
    <property type="protein sequence ID" value="KAL3125789.1"/>
    <property type="molecule type" value="Genomic_DNA"/>
</dbReference>
<evidence type="ECO:0000313" key="2">
    <source>
        <dbReference type="Proteomes" id="UP001620626"/>
    </source>
</evidence>
<dbReference type="Proteomes" id="UP001620626">
    <property type="component" value="Unassembled WGS sequence"/>
</dbReference>
<sequence>MIAVLDRYATPLRYKLEEHVSLLREPGRHVCCQLPKALVLYGLKGIGKTHIAKTIAREANCRSSKWLFDGRDDKRLSTRRNVQQLGTVLRISCATTFYFEKAQAYQLPEVVQQLKEHVSLLHEPGRHVWCQLPKALLLYGM</sequence>
<evidence type="ECO:0008006" key="3">
    <source>
        <dbReference type="Google" id="ProtNLM"/>
    </source>
</evidence>